<reference evidence="3 4" key="1">
    <citation type="submission" date="2019-11" db="EMBL/GenBank/DDBJ databases">
        <authorList>
            <person name="Li J."/>
        </authorList>
    </citation>
    <scope>NUCLEOTIDE SEQUENCE [LARGE SCALE GENOMIC DNA]</scope>
    <source>
        <strain evidence="3 4">MF47</strain>
    </source>
</reference>
<proteinExistence type="inferred from homology"/>
<dbReference type="EMBL" id="CP045737">
    <property type="protein sequence ID" value="QGG41618.1"/>
    <property type="molecule type" value="Genomic_DNA"/>
</dbReference>
<dbReference type="InterPro" id="IPR036291">
    <property type="entry name" value="NAD(P)-bd_dom_sf"/>
</dbReference>
<name>A0A5Q2MG48_9ACTN</name>
<dbReference type="Proteomes" id="UP000392064">
    <property type="component" value="Chromosome"/>
</dbReference>
<dbReference type="PRINTS" id="PR00081">
    <property type="entry name" value="GDHRDH"/>
</dbReference>
<comment type="similarity">
    <text evidence="1">Belongs to the short-chain dehydrogenases/reductases (SDR) family.</text>
</comment>
<evidence type="ECO:0000256" key="2">
    <source>
        <dbReference type="ARBA" id="ARBA00023002"/>
    </source>
</evidence>
<evidence type="ECO:0000256" key="1">
    <source>
        <dbReference type="ARBA" id="ARBA00006484"/>
    </source>
</evidence>
<keyword evidence="2" id="KW-0560">Oxidoreductase</keyword>
<sequence length="266" mass="27639">MTSEPLRPDDFLRLDERVALVTGAGQGVGARIARYLAASGARVVVNDYFADRAAEVAQSIVDAGGEAIALACDVSDFASVSSMLAQAEHELGPVSILVNNAGNAGARGTFDSMAIPFWESDPSDWQPFLDVNLTGVMNCCRAAMPAMVRGGHGRIITIVSDAGRVGEPSLPVYAAAKAGAAGFMRSIAKAGGRHLVTANCVSLSTIRDSDAAADPEKDARHLRDYTIRRFGTPDDAAGVVLLLASESGSWITGQTIPVNGGYSSAL</sequence>
<dbReference type="FunFam" id="3.40.50.720:FF:000084">
    <property type="entry name" value="Short-chain dehydrogenase reductase"/>
    <property type="match status" value="1"/>
</dbReference>
<keyword evidence="4" id="KW-1185">Reference proteome</keyword>
<dbReference type="PROSITE" id="PS00061">
    <property type="entry name" value="ADH_SHORT"/>
    <property type="match status" value="1"/>
</dbReference>
<dbReference type="GO" id="GO:0030497">
    <property type="term" value="P:fatty acid elongation"/>
    <property type="evidence" value="ECO:0007669"/>
    <property type="project" value="TreeGrafter"/>
</dbReference>
<evidence type="ECO:0000313" key="3">
    <source>
        <dbReference type="EMBL" id="QGG41618.1"/>
    </source>
</evidence>
<organism evidence="3 4">
    <name type="scientific">Aeromicrobium yanjiei</name>
    <dbReference type="NCBI Taxonomy" id="2662028"/>
    <lineage>
        <taxon>Bacteria</taxon>
        <taxon>Bacillati</taxon>
        <taxon>Actinomycetota</taxon>
        <taxon>Actinomycetes</taxon>
        <taxon>Propionibacteriales</taxon>
        <taxon>Nocardioidaceae</taxon>
        <taxon>Aeromicrobium</taxon>
    </lineage>
</organism>
<dbReference type="RefSeq" id="WP_153652886.1">
    <property type="nucleotide sequence ID" value="NZ_CP045737.1"/>
</dbReference>
<dbReference type="Gene3D" id="3.40.50.720">
    <property type="entry name" value="NAD(P)-binding Rossmann-like Domain"/>
    <property type="match status" value="1"/>
</dbReference>
<dbReference type="SUPFAM" id="SSF51735">
    <property type="entry name" value="NAD(P)-binding Rossmann-fold domains"/>
    <property type="match status" value="1"/>
</dbReference>
<evidence type="ECO:0000313" key="4">
    <source>
        <dbReference type="Proteomes" id="UP000392064"/>
    </source>
</evidence>
<dbReference type="InterPro" id="IPR020904">
    <property type="entry name" value="Sc_DH/Rdtase_CS"/>
</dbReference>
<dbReference type="AlphaFoldDB" id="A0A5Q2MG48"/>
<dbReference type="GO" id="GO:0016616">
    <property type="term" value="F:oxidoreductase activity, acting on the CH-OH group of donors, NAD or NADP as acceptor"/>
    <property type="evidence" value="ECO:0007669"/>
    <property type="project" value="TreeGrafter"/>
</dbReference>
<dbReference type="KEGG" id="aef:GEV26_09745"/>
<accession>A0A5Q2MG48</accession>
<dbReference type="InterPro" id="IPR002347">
    <property type="entry name" value="SDR_fam"/>
</dbReference>
<dbReference type="PANTHER" id="PTHR42760">
    <property type="entry name" value="SHORT-CHAIN DEHYDROGENASES/REDUCTASES FAMILY MEMBER"/>
    <property type="match status" value="1"/>
</dbReference>
<dbReference type="Pfam" id="PF13561">
    <property type="entry name" value="adh_short_C2"/>
    <property type="match status" value="1"/>
</dbReference>
<dbReference type="PRINTS" id="PR00080">
    <property type="entry name" value="SDRFAMILY"/>
</dbReference>
<protein>
    <submittedName>
        <fullName evidence="3">SDR family oxidoreductase</fullName>
    </submittedName>
</protein>
<gene>
    <name evidence="3" type="ORF">GEV26_09745</name>
</gene>
<dbReference type="PANTHER" id="PTHR42760:SF135">
    <property type="entry name" value="BLL7886 PROTEIN"/>
    <property type="match status" value="1"/>
</dbReference>